<name>A0AAD5DR44_9CHLO</name>
<evidence type="ECO:0000256" key="1">
    <source>
        <dbReference type="SAM" id="MobiDB-lite"/>
    </source>
</evidence>
<feature type="compositionally biased region" description="Basic and acidic residues" evidence="1">
    <location>
        <begin position="142"/>
        <end position="153"/>
    </location>
</feature>
<organism evidence="2 3">
    <name type="scientific">Chlorella ohadii</name>
    <dbReference type="NCBI Taxonomy" id="2649997"/>
    <lineage>
        <taxon>Eukaryota</taxon>
        <taxon>Viridiplantae</taxon>
        <taxon>Chlorophyta</taxon>
        <taxon>core chlorophytes</taxon>
        <taxon>Trebouxiophyceae</taxon>
        <taxon>Chlorellales</taxon>
        <taxon>Chlorellaceae</taxon>
        <taxon>Chlorella clade</taxon>
        <taxon>Chlorella</taxon>
    </lineage>
</organism>
<reference evidence="2" key="1">
    <citation type="submission" date="2020-11" db="EMBL/GenBank/DDBJ databases">
        <title>Chlorella ohadii genome sequencing and assembly.</title>
        <authorList>
            <person name="Murik O."/>
            <person name="Treves H."/>
            <person name="Kedem I."/>
            <person name="Shotland Y."/>
            <person name="Kaplan A."/>
        </authorList>
    </citation>
    <scope>NUCLEOTIDE SEQUENCE</scope>
    <source>
        <strain evidence="2">1</strain>
    </source>
</reference>
<sequence length="153" mass="14972">MQQQNMPLKHAPLLQGGLMEMEKAVSAAANLDSVVLTAKLGVAAAAVKATYDGLSHLPDALKLLAGAAVVSGALALALRLARAGQAAAAAAPAAPAAAAEAEAAVAAQQQEQEHQEQEAGSSGVGAAAATNDADLASSVEAAAERAEANVRSS</sequence>
<dbReference type="EMBL" id="JADXDR010000053">
    <property type="protein sequence ID" value="KAI7842425.1"/>
    <property type="molecule type" value="Genomic_DNA"/>
</dbReference>
<proteinExistence type="predicted"/>
<dbReference type="Proteomes" id="UP001205105">
    <property type="component" value="Unassembled WGS sequence"/>
</dbReference>
<comment type="caution">
    <text evidence="2">The sequence shown here is derived from an EMBL/GenBank/DDBJ whole genome shotgun (WGS) entry which is preliminary data.</text>
</comment>
<evidence type="ECO:0000313" key="2">
    <source>
        <dbReference type="EMBL" id="KAI7842425.1"/>
    </source>
</evidence>
<protein>
    <submittedName>
        <fullName evidence="2">Uncharacterized protein</fullName>
    </submittedName>
</protein>
<feature type="compositionally biased region" description="Low complexity" evidence="1">
    <location>
        <begin position="118"/>
        <end position="141"/>
    </location>
</feature>
<evidence type="ECO:0000313" key="3">
    <source>
        <dbReference type="Proteomes" id="UP001205105"/>
    </source>
</evidence>
<keyword evidence="3" id="KW-1185">Reference proteome</keyword>
<gene>
    <name evidence="2" type="ORF">COHA_004064</name>
</gene>
<dbReference type="AlphaFoldDB" id="A0AAD5DR44"/>
<accession>A0AAD5DR44</accession>
<feature type="region of interest" description="Disordered" evidence="1">
    <location>
        <begin position="102"/>
        <end position="153"/>
    </location>
</feature>